<proteinExistence type="predicted"/>
<dbReference type="AlphaFoldDB" id="A0A699Y749"/>
<protein>
    <submittedName>
        <fullName evidence="1">Uncharacterized protein</fullName>
    </submittedName>
</protein>
<comment type="caution">
    <text evidence="1">The sequence shown here is derived from an EMBL/GenBank/DDBJ whole genome shotgun (WGS) entry which is preliminary data.</text>
</comment>
<dbReference type="EMBL" id="BLLF01000018">
    <property type="protein sequence ID" value="GFH06007.1"/>
    <property type="molecule type" value="Genomic_DNA"/>
</dbReference>
<evidence type="ECO:0000313" key="2">
    <source>
        <dbReference type="Proteomes" id="UP000485058"/>
    </source>
</evidence>
<keyword evidence="2" id="KW-1185">Reference proteome</keyword>
<accession>A0A699Y749</accession>
<gene>
    <name evidence="1" type="ORF">HaLaN_00564</name>
</gene>
<dbReference type="Proteomes" id="UP000485058">
    <property type="component" value="Unassembled WGS sequence"/>
</dbReference>
<evidence type="ECO:0000313" key="1">
    <source>
        <dbReference type="EMBL" id="GFH06007.1"/>
    </source>
</evidence>
<reference evidence="1 2" key="1">
    <citation type="submission" date="2020-02" db="EMBL/GenBank/DDBJ databases">
        <title>Draft genome sequence of Haematococcus lacustris strain NIES-144.</title>
        <authorList>
            <person name="Morimoto D."/>
            <person name="Nakagawa S."/>
            <person name="Yoshida T."/>
            <person name="Sawayama S."/>
        </authorList>
    </citation>
    <scope>NUCLEOTIDE SEQUENCE [LARGE SCALE GENOMIC DNA]</scope>
    <source>
        <strain evidence="1 2">NIES-144</strain>
    </source>
</reference>
<sequence>MAACCPLSTRSCRDLVIALADMGWLVRHHAAKARLAADGSAINFVRTPLPILPIGKSGLEVQQPPPAQSVVAVAAVAAVEANPGAAQAAGVGANSMATLSHTGQAARAVRLLPKQDSEVDV</sequence>
<name>A0A699Y749_HAELA</name>
<organism evidence="1 2">
    <name type="scientific">Haematococcus lacustris</name>
    <name type="common">Green alga</name>
    <name type="synonym">Haematococcus pluvialis</name>
    <dbReference type="NCBI Taxonomy" id="44745"/>
    <lineage>
        <taxon>Eukaryota</taxon>
        <taxon>Viridiplantae</taxon>
        <taxon>Chlorophyta</taxon>
        <taxon>core chlorophytes</taxon>
        <taxon>Chlorophyceae</taxon>
        <taxon>CS clade</taxon>
        <taxon>Chlamydomonadales</taxon>
        <taxon>Haematococcaceae</taxon>
        <taxon>Haematococcus</taxon>
    </lineage>
</organism>